<evidence type="ECO:0000313" key="4">
    <source>
        <dbReference type="EMBL" id="OGG35378.1"/>
    </source>
</evidence>
<feature type="domain" description="Cell envelope-related transcriptional attenuator" evidence="3">
    <location>
        <begin position="89"/>
        <end position="259"/>
    </location>
</feature>
<keyword evidence="2" id="KW-0472">Membrane</keyword>
<evidence type="ECO:0000313" key="5">
    <source>
        <dbReference type="Proteomes" id="UP000176228"/>
    </source>
</evidence>
<comment type="caution">
    <text evidence="4">The sequence shown here is derived from an EMBL/GenBank/DDBJ whole genome shotgun (WGS) entry which is preliminary data.</text>
</comment>
<comment type="similarity">
    <text evidence="1">Belongs to the LytR/CpsA/Psr (LCP) family.</text>
</comment>
<dbReference type="Proteomes" id="UP000176228">
    <property type="component" value="Unassembled WGS sequence"/>
</dbReference>
<evidence type="ECO:0000256" key="2">
    <source>
        <dbReference type="SAM" id="Phobius"/>
    </source>
</evidence>
<dbReference type="NCBIfam" id="TIGR00350">
    <property type="entry name" value="lytR_cpsA_psr"/>
    <property type="match status" value="1"/>
</dbReference>
<reference evidence="4 5" key="1">
    <citation type="journal article" date="2016" name="Nat. Commun.">
        <title>Thousands of microbial genomes shed light on interconnected biogeochemical processes in an aquifer system.</title>
        <authorList>
            <person name="Anantharaman K."/>
            <person name="Brown C.T."/>
            <person name="Hug L.A."/>
            <person name="Sharon I."/>
            <person name="Castelle C.J."/>
            <person name="Probst A.J."/>
            <person name="Thomas B.C."/>
            <person name="Singh A."/>
            <person name="Wilkins M.J."/>
            <person name="Karaoz U."/>
            <person name="Brodie E.L."/>
            <person name="Williams K.H."/>
            <person name="Hubbard S.S."/>
            <person name="Banfield J.F."/>
        </authorList>
    </citation>
    <scope>NUCLEOTIDE SEQUENCE [LARGE SCALE GENOMIC DNA]</scope>
</reference>
<evidence type="ECO:0000259" key="3">
    <source>
        <dbReference type="Pfam" id="PF03816"/>
    </source>
</evidence>
<keyword evidence="2" id="KW-1133">Transmembrane helix</keyword>
<keyword evidence="2" id="KW-0812">Transmembrane</keyword>
<dbReference type="PANTHER" id="PTHR33392:SF6">
    <property type="entry name" value="POLYISOPRENYL-TEICHOIC ACID--PEPTIDOGLYCAN TEICHOIC ACID TRANSFERASE TAGU"/>
    <property type="match status" value="1"/>
</dbReference>
<name>A0A1F6BES4_9BACT</name>
<accession>A0A1F6BES4</accession>
<dbReference type="InterPro" id="IPR050922">
    <property type="entry name" value="LytR/CpsA/Psr_CW_biosynth"/>
</dbReference>
<dbReference type="AlphaFoldDB" id="A0A1F6BES4"/>
<proteinExistence type="inferred from homology"/>
<evidence type="ECO:0000256" key="1">
    <source>
        <dbReference type="ARBA" id="ARBA00006068"/>
    </source>
</evidence>
<dbReference type="STRING" id="1798391.A2968_04685"/>
<dbReference type="InterPro" id="IPR004474">
    <property type="entry name" value="LytR_CpsA_psr"/>
</dbReference>
<sequence length="364" mass="41208">MQPNKRKFLKYKKPLFFAVLAGVLLTVIFFLIKFLLPLYSLIGQSGLNLTTAVSLLTDKEGGMLKKADNRTNMLLLGISGGSHEGATLTDSIIFLSLDFANRDNVMISVPRDIWLPSLKTKINSTYYYGESKRKGGGITLTKSAVSEIFGIPVHYAALLDFDNFREVIDTLGGIDIEVESAFEDEKFPIQGRENDFCAGDPEFKCRYETVTFEKGRQHMDGEKALKFVRSRNAENGEGNDFSRGKRQQLVLKAFVEKLKQSVSLNNIKLAKELSAEITRAIDTDLKFSEMLVLGKYLMQDRLPEFRQIVMDTGDKQKKIGGILENPPVWQYDGQWVLVPKDTDYDKFREYLDCHLNDPACQIKP</sequence>
<dbReference type="PANTHER" id="PTHR33392">
    <property type="entry name" value="POLYISOPRENYL-TEICHOIC ACID--PEPTIDOGLYCAN TEICHOIC ACID TRANSFERASE TAGU"/>
    <property type="match status" value="1"/>
</dbReference>
<feature type="transmembrane region" description="Helical" evidence="2">
    <location>
        <begin position="15"/>
        <end position="32"/>
    </location>
</feature>
<organism evidence="4 5">
    <name type="scientific">Candidatus Gottesmanbacteria bacterium RIFCSPLOWO2_01_FULL_42_22</name>
    <dbReference type="NCBI Taxonomy" id="1798391"/>
    <lineage>
        <taxon>Bacteria</taxon>
        <taxon>Candidatus Gottesmaniibacteriota</taxon>
    </lineage>
</organism>
<dbReference type="Gene3D" id="3.40.630.190">
    <property type="entry name" value="LCP protein"/>
    <property type="match status" value="1"/>
</dbReference>
<dbReference type="EMBL" id="MFJU01000027">
    <property type="protein sequence ID" value="OGG35378.1"/>
    <property type="molecule type" value="Genomic_DNA"/>
</dbReference>
<protein>
    <recommendedName>
        <fullName evidence="3">Cell envelope-related transcriptional attenuator domain-containing protein</fullName>
    </recommendedName>
</protein>
<dbReference type="Pfam" id="PF03816">
    <property type="entry name" value="LytR_cpsA_psr"/>
    <property type="match status" value="1"/>
</dbReference>
<gene>
    <name evidence="4" type="ORF">A2968_04685</name>
</gene>